<dbReference type="Gene3D" id="3.40.50.720">
    <property type="entry name" value="NAD(P)-binding Rossmann-like Domain"/>
    <property type="match status" value="1"/>
</dbReference>
<dbReference type="Pfam" id="PF00550">
    <property type="entry name" value="PP-binding"/>
    <property type="match status" value="1"/>
</dbReference>
<reference evidence="4 5" key="1">
    <citation type="submission" date="2023-01" db="EMBL/GenBank/DDBJ databases">
        <title>Analysis of 21 Apiospora genomes using comparative genomics revels a genus with tremendous synthesis potential of carbohydrate active enzymes and secondary metabolites.</title>
        <authorList>
            <person name="Sorensen T."/>
        </authorList>
    </citation>
    <scope>NUCLEOTIDE SEQUENCE [LARGE SCALE GENOMIC DNA]</scope>
    <source>
        <strain evidence="4 5">CBS 83171</strain>
    </source>
</reference>
<evidence type="ECO:0000256" key="2">
    <source>
        <dbReference type="ARBA" id="ARBA00022553"/>
    </source>
</evidence>
<organism evidence="4 5">
    <name type="scientific">Apiospora saccharicola</name>
    <dbReference type="NCBI Taxonomy" id="335842"/>
    <lineage>
        <taxon>Eukaryota</taxon>
        <taxon>Fungi</taxon>
        <taxon>Dikarya</taxon>
        <taxon>Ascomycota</taxon>
        <taxon>Pezizomycotina</taxon>
        <taxon>Sordariomycetes</taxon>
        <taxon>Xylariomycetidae</taxon>
        <taxon>Amphisphaeriales</taxon>
        <taxon>Apiosporaceae</taxon>
        <taxon>Apiospora</taxon>
    </lineage>
</organism>
<protein>
    <recommendedName>
        <fullName evidence="3">Carrier domain-containing protein</fullName>
    </recommendedName>
</protein>
<accession>A0ABR1W389</accession>
<proteinExistence type="predicted"/>
<dbReference type="InterPro" id="IPR013968">
    <property type="entry name" value="PKS_KR"/>
</dbReference>
<gene>
    <name evidence="4" type="ORF">PG996_003110</name>
</gene>
<dbReference type="InterPro" id="IPR036736">
    <property type="entry name" value="ACP-like_sf"/>
</dbReference>
<dbReference type="PROSITE" id="PS50075">
    <property type="entry name" value="CARRIER"/>
    <property type="match status" value="1"/>
</dbReference>
<sequence length="255" mass="27127">MVLCIGQGQANYAAGGTYQTALARYRRTKNLPAVTIDVGKISRVGFVAENAGTVSDTNLKPMGWIDITDPELLSILDTAISTGHSSDDESGQVVTGILDIELLSGQTELPTWTRNPILSHLDYARPRGIIRTEHSDKGPTARAAATTAKTPPLRELLKQHLDAGQEAAGLRDDVLGALTARLARALMIPASEVDTLESTSSLGADSLVAVEVRNWLLREGGVAFPVFEILQAPSVVALAGKIADAARAKYMESKK</sequence>
<keyword evidence="2" id="KW-0597">Phosphoprotein</keyword>
<dbReference type="Pfam" id="PF08659">
    <property type="entry name" value="KR"/>
    <property type="match status" value="1"/>
</dbReference>
<feature type="domain" description="Carrier" evidence="3">
    <location>
        <begin position="169"/>
        <end position="246"/>
    </location>
</feature>
<name>A0ABR1W389_9PEZI</name>
<dbReference type="PANTHER" id="PTHR43775">
    <property type="entry name" value="FATTY ACID SYNTHASE"/>
    <property type="match status" value="1"/>
</dbReference>
<comment type="caution">
    <text evidence="4">The sequence shown here is derived from an EMBL/GenBank/DDBJ whole genome shotgun (WGS) entry which is preliminary data.</text>
</comment>
<evidence type="ECO:0000259" key="3">
    <source>
        <dbReference type="PROSITE" id="PS50075"/>
    </source>
</evidence>
<dbReference type="EMBL" id="JAQQWM010000002">
    <property type="protein sequence ID" value="KAK8076940.1"/>
    <property type="molecule type" value="Genomic_DNA"/>
</dbReference>
<dbReference type="PROSITE" id="PS00012">
    <property type="entry name" value="PHOSPHOPANTETHEINE"/>
    <property type="match status" value="1"/>
</dbReference>
<dbReference type="Proteomes" id="UP001446871">
    <property type="component" value="Unassembled WGS sequence"/>
</dbReference>
<evidence type="ECO:0000313" key="4">
    <source>
        <dbReference type="EMBL" id="KAK8076940.1"/>
    </source>
</evidence>
<keyword evidence="1" id="KW-0596">Phosphopantetheine</keyword>
<dbReference type="InterPro" id="IPR006162">
    <property type="entry name" value="Ppantetheine_attach_site"/>
</dbReference>
<evidence type="ECO:0000313" key="5">
    <source>
        <dbReference type="Proteomes" id="UP001446871"/>
    </source>
</evidence>
<dbReference type="InterPro" id="IPR050091">
    <property type="entry name" value="PKS_NRPS_Biosynth_Enz"/>
</dbReference>
<dbReference type="SMART" id="SM00823">
    <property type="entry name" value="PKS_PP"/>
    <property type="match status" value="1"/>
</dbReference>
<dbReference type="Gene3D" id="1.10.1200.10">
    <property type="entry name" value="ACP-like"/>
    <property type="match status" value="1"/>
</dbReference>
<dbReference type="PANTHER" id="PTHR43775:SF37">
    <property type="entry name" value="SI:DKEY-61P9.11"/>
    <property type="match status" value="1"/>
</dbReference>
<dbReference type="InterPro" id="IPR009081">
    <property type="entry name" value="PP-bd_ACP"/>
</dbReference>
<dbReference type="SUPFAM" id="SSF47336">
    <property type="entry name" value="ACP-like"/>
    <property type="match status" value="1"/>
</dbReference>
<evidence type="ECO:0000256" key="1">
    <source>
        <dbReference type="ARBA" id="ARBA00022450"/>
    </source>
</evidence>
<dbReference type="InterPro" id="IPR020806">
    <property type="entry name" value="PKS_PP-bd"/>
</dbReference>
<keyword evidence="5" id="KW-1185">Reference proteome</keyword>